<dbReference type="RefSeq" id="WP_188942113.1">
    <property type="nucleotide sequence ID" value="NZ_BMNA01000004.1"/>
</dbReference>
<gene>
    <name evidence="3" type="ORF">GCM10011594_26610</name>
</gene>
<reference evidence="3" key="2">
    <citation type="submission" date="2020-09" db="EMBL/GenBank/DDBJ databases">
        <authorList>
            <person name="Sun Q."/>
            <person name="Zhou Y."/>
        </authorList>
    </citation>
    <scope>NUCLEOTIDE SEQUENCE</scope>
    <source>
        <strain evidence="3">CGMCC 4.7308</strain>
    </source>
</reference>
<dbReference type="NCBIfam" id="NF007695">
    <property type="entry name" value="PRK10376.1"/>
    <property type="match status" value="1"/>
</dbReference>
<protein>
    <submittedName>
        <fullName evidence="3">Oxidoreductase</fullName>
    </submittedName>
</protein>
<evidence type="ECO:0000256" key="1">
    <source>
        <dbReference type="ARBA" id="ARBA00023002"/>
    </source>
</evidence>
<dbReference type="InterPro" id="IPR020471">
    <property type="entry name" value="AKR"/>
</dbReference>
<dbReference type="Gene3D" id="3.20.20.100">
    <property type="entry name" value="NADP-dependent oxidoreductase domain"/>
    <property type="match status" value="1"/>
</dbReference>
<sequence length="297" mass="31522">MSSTAPTAATGPGALPGGRYRVGDLELTRVGYGAMQLAGPGVFGPPRDRAEAVRVLRTAVELGIRHIDTADFYGPTVTNELIREALAPYPDDLHIVTKVGARRDEQGGWPHARTPAELREQVHDNLRHLGLDVLDVVNLRVGGFDTPEPGSLAEQFEALAELQHQGLIRHLGLSTVDAEQLAEAQGIAPVVCVQNRYNIAHREDDALVDLTAAQGIAYVPYFPLGGFSPLQSAALDDVAARLSATPLAVALSWLLQRSPNMLLIPGTSSVAHLRENVAGAGLELPADVVGELDAIGL</sequence>
<dbReference type="GO" id="GO:0016491">
    <property type="term" value="F:oxidoreductase activity"/>
    <property type="evidence" value="ECO:0007669"/>
    <property type="project" value="UniProtKB-KW"/>
</dbReference>
<dbReference type="PANTHER" id="PTHR43364:SF4">
    <property type="entry name" value="NAD(P)-LINKED OXIDOREDUCTASE SUPERFAMILY PROTEIN"/>
    <property type="match status" value="1"/>
</dbReference>
<evidence type="ECO:0000313" key="3">
    <source>
        <dbReference type="EMBL" id="GGM05048.1"/>
    </source>
</evidence>
<dbReference type="InterPro" id="IPR036812">
    <property type="entry name" value="NAD(P)_OxRdtase_dom_sf"/>
</dbReference>
<keyword evidence="1" id="KW-0560">Oxidoreductase</keyword>
<dbReference type="SUPFAM" id="SSF51430">
    <property type="entry name" value="NAD(P)-linked oxidoreductase"/>
    <property type="match status" value="1"/>
</dbReference>
<dbReference type="CDD" id="cd19088">
    <property type="entry name" value="AKR_AKR13B1"/>
    <property type="match status" value="1"/>
</dbReference>
<reference evidence="3" key="1">
    <citation type="journal article" date="2014" name="Int. J. Syst. Evol. Microbiol.">
        <title>Complete genome sequence of Corynebacterium casei LMG S-19264T (=DSM 44701T), isolated from a smear-ripened cheese.</title>
        <authorList>
            <consortium name="US DOE Joint Genome Institute (JGI-PGF)"/>
            <person name="Walter F."/>
            <person name="Albersmeier A."/>
            <person name="Kalinowski J."/>
            <person name="Ruckert C."/>
        </authorList>
    </citation>
    <scope>NUCLEOTIDE SEQUENCE</scope>
    <source>
        <strain evidence="3">CGMCC 4.7308</strain>
    </source>
</reference>
<dbReference type="InterPro" id="IPR023210">
    <property type="entry name" value="NADP_OxRdtase_dom"/>
</dbReference>
<feature type="domain" description="NADP-dependent oxidoreductase" evidence="2">
    <location>
        <begin position="30"/>
        <end position="295"/>
    </location>
</feature>
<comment type="caution">
    <text evidence="3">The sequence shown here is derived from an EMBL/GenBank/DDBJ whole genome shotgun (WGS) entry which is preliminary data.</text>
</comment>
<dbReference type="InterPro" id="IPR050523">
    <property type="entry name" value="AKR_Detox_Biosynth"/>
</dbReference>
<organism evidence="3 4">
    <name type="scientific">Nakamurella endophytica</name>
    <dbReference type="NCBI Taxonomy" id="1748367"/>
    <lineage>
        <taxon>Bacteria</taxon>
        <taxon>Bacillati</taxon>
        <taxon>Actinomycetota</taxon>
        <taxon>Actinomycetes</taxon>
        <taxon>Nakamurellales</taxon>
        <taxon>Nakamurellaceae</taxon>
        <taxon>Nakamurella</taxon>
    </lineage>
</organism>
<name>A0A917T0W1_9ACTN</name>
<dbReference type="PANTHER" id="PTHR43364">
    <property type="entry name" value="NADH-SPECIFIC METHYLGLYOXAL REDUCTASE-RELATED"/>
    <property type="match status" value="1"/>
</dbReference>
<dbReference type="PRINTS" id="PR00069">
    <property type="entry name" value="ALDKETRDTASE"/>
</dbReference>
<evidence type="ECO:0000259" key="2">
    <source>
        <dbReference type="Pfam" id="PF00248"/>
    </source>
</evidence>
<proteinExistence type="predicted"/>
<evidence type="ECO:0000313" key="4">
    <source>
        <dbReference type="Proteomes" id="UP000655208"/>
    </source>
</evidence>
<dbReference type="Pfam" id="PF00248">
    <property type="entry name" value="Aldo_ket_red"/>
    <property type="match status" value="1"/>
</dbReference>
<dbReference type="EMBL" id="BMNA01000004">
    <property type="protein sequence ID" value="GGM05048.1"/>
    <property type="molecule type" value="Genomic_DNA"/>
</dbReference>
<dbReference type="Proteomes" id="UP000655208">
    <property type="component" value="Unassembled WGS sequence"/>
</dbReference>
<dbReference type="AlphaFoldDB" id="A0A917T0W1"/>
<keyword evidence="4" id="KW-1185">Reference proteome</keyword>
<accession>A0A917T0W1</accession>